<dbReference type="PANTHER" id="PTHR43085:SF1">
    <property type="entry name" value="PSEUDOURIDINE KINASE-RELATED"/>
    <property type="match status" value="1"/>
</dbReference>
<keyword evidence="5" id="KW-0067">ATP-binding</keyword>
<accession>A0ABN6PMK0</accession>
<name>A0ABN6PMK0_9BURK</name>
<evidence type="ECO:0000256" key="5">
    <source>
        <dbReference type="ARBA" id="ARBA00022840"/>
    </source>
</evidence>
<dbReference type="InterPro" id="IPR029056">
    <property type="entry name" value="Ribokinase-like"/>
</dbReference>
<feature type="domain" description="Carbohydrate kinase PfkB" evidence="6">
    <location>
        <begin position="15"/>
        <end position="306"/>
    </location>
</feature>
<reference evidence="7" key="1">
    <citation type="submission" date="2022-04" db="EMBL/GenBank/DDBJ databases">
        <title>Whole genome sequence of Sphaerotilus sp. FB-5.</title>
        <authorList>
            <person name="Takeda M."/>
            <person name="Narihara S."/>
            <person name="Akimoto M."/>
            <person name="Akimoto R."/>
            <person name="Nishiyashiki S."/>
            <person name="Murakami T."/>
        </authorList>
    </citation>
    <scope>NUCLEOTIDE SEQUENCE</scope>
    <source>
        <strain evidence="7">FB-5</strain>
    </source>
</reference>
<keyword evidence="3" id="KW-0547">Nucleotide-binding</keyword>
<dbReference type="EMBL" id="AP025730">
    <property type="protein sequence ID" value="BDI06399.1"/>
    <property type="molecule type" value="Genomic_DNA"/>
</dbReference>
<evidence type="ECO:0000256" key="1">
    <source>
        <dbReference type="ARBA" id="ARBA00010688"/>
    </source>
</evidence>
<dbReference type="RefSeq" id="WP_251969678.1">
    <property type="nucleotide sequence ID" value="NZ_AP025730.1"/>
</dbReference>
<dbReference type="Proteomes" id="UP001057498">
    <property type="component" value="Chromosome"/>
</dbReference>
<organism evidence="7 8">
    <name type="scientific">Sphaerotilus microaerophilus</name>
    <dbReference type="NCBI Taxonomy" id="2914710"/>
    <lineage>
        <taxon>Bacteria</taxon>
        <taxon>Pseudomonadati</taxon>
        <taxon>Pseudomonadota</taxon>
        <taxon>Betaproteobacteria</taxon>
        <taxon>Burkholderiales</taxon>
        <taxon>Sphaerotilaceae</taxon>
        <taxon>Sphaerotilus</taxon>
    </lineage>
</organism>
<keyword evidence="8" id="KW-1185">Reference proteome</keyword>
<protein>
    <submittedName>
        <fullName evidence="7">Fructokinase</fullName>
    </submittedName>
</protein>
<keyword evidence="4" id="KW-0418">Kinase</keyword>
<sequence length="316" mass="33883">MSDKSPIVVCGESLLDVFQNGETPTGLTLDAVVGGSPLNVAMGVARLGHPALFFGGLSRDFLGERIERSLRAEGISMDAVLHCDAPTTLSLVGLDAQGVPSYRFYGHGGADRQLRPEHLDRLPAEVAAFHFGSYACVVEPIAATIEALVEQRRHRSVIAYDPNVRLNVEPDLAIWRQRVDWMASRSHLLKLSDEDFERLYPGASPEGMARHWLAAGVNLVMLTRGGEGAVAWTREGRCEVSAPRISVIDTVGAGDTFQASTLVALAELGRLSPAGLARLTLDEATRIAAFAAGAAAITCTRRGPDLPRRAQLPAQI</sequence>
<dbReference type="CDD" id="cd01167">
    <property type="entry name" value="bac_FRK"/>
    <property type="match status" value="1"/>
</dbReference>
<dbReference type="SUPFAM" id="SSF53613">
    <property type="entry name" value="Ribokinase-like"/>
    <property type="match status" value="1"/>
</dbReference>
<evidence type="ECO:0000313" key="7">
    <source>
        <dbReference type="EMBL" id="BDI06399.1"/>
    </source>
</evidence>
<dbReference type="InterPro" id="IPR050306">
    <property type="entry name" value="PfkB_Carbo_kinase"/>
</dbReference>
<dbReference type="InterPro" id="IPR011611">
    <property type="entry name" value="PfkB_dom"/>
</dbReference>
<comment type="similarity">
    <text evidence="1">Belongs to the carbohydrate kinase PfkB family.</text>
</comment>
<proteinExistence type="inferred from homology"/>
<keyword evidence="2" id="KW-0808">Transferase</keyword>
<evidence type="ECO:0000256" key="4">
    <source>
        <dbReference type="ARBA" id="ARBA00022777"/>
    </source>
</evidence>
<gene>
    <name evidence="7" type="ORF">CATMQ487_33690</name>
</gene>
<dbReference type="Gene3D" id="3.40.1190.20">
    <property type="match status" value="1"/>
</dbReference>
<evidence type="ECO:0000256" key="3">
    <source>
        <dbReference type="ARBA" id="ARBA00022741"/>
    </source>
</evidence>
<dbReference type="Pfam" id="PF00294">
    <property type="entry name" value="PfkB"/>
    <property type="match status" value="1"/>
</dbReference>
<evidence type="ECO:0000259" key="6">
    <source>
        <dbReference type="Pfam" id="PF00294"/>
    </source>
</evidence>
<evidence type="ECO:0000313" key="8">
    <source>
        <dbReference type="Proteomes" id="UP001057498"/>
    </source>
</evidence>
<dbReference type="PANTHER" id="PTHR43085">
    <property type="entry name" value="HEXOKINASE FAMILY MEMBER"/>
    <property type="match status" value="1"/>
</dbReference>
<evidence type="ECO:0000256" key="2">
    <source>
        <dbReference type="ARBA" id="ARBA00022679"/>
    </source>
</evidence>